<organism evidence="1 2">
    <name type="scientific">Pseudolycoriella hygida</name>
    <dbReference type="NCBI Taxonomy" id="35572"/>
    <lineage>
        <taxon>Eukaryota</taxon>
        <taxon>Metazoa</taxon>
        <taxon>Ecdysozoa</taxon>
        <taxon>Arthropoda</taxon>
        <taxon>Hexapoda</taxon>
        <taxon>Insecta</taxon>
        <taxon>Pterygota</taxon>
        <taxon>Neoptera</taxon>
        <taxon>Endopterygota</taxon>
        <taxon>Diptera</taxon>
        <taxon>Nematocera</taxon>
        <taxon>Sciaroidea</taxon>
        <taxon>Sciaridae</taxon>
        <taxon>Pseudolycoriella</taxon>
    </lineage>
</organism>
<protein>
    <submittedName>
        <fullName evidence="1">Down syndrome cell adhesion molecule-like protein Dscam2</fullName>
    </submittedName>
</protein>
<dbReference type="Proteomes" id="UP001151699">
    <property type="component" value="Chromosome B"/>
</dbReference>
<dbReference type="InterPro" id="IPR013783">
    <property type="entry name" value="Ig-like_fold"/>
</dbReference>
<dbReference type="AlphaFoldDB" id="A0A9Q0N398"/>
<evidence type="ECO:0000313" key="1">
    <source>
        <dbReference type="EMBL" id="KAJ6641874.1"/>
    </source>
</evidence>
<name>A0A9Q0N398_9DIPT</name>
<evidence type="ECO:0000313" key="2">
    <source>
        <dbReference type="Proteomes" id="UP001151699"/>
    </source>
</evidence>
<comment type="caution">
    <text evidence="1">The sequence shown here is derived from an EMBL/GenBank/DDBJ whole genome shotgun (WGS) entry which is preliminary data.</text>
</comment>
<dbReference type="Gene3D" id="2.60.40.10">
    <property type="entry name" value="Immunoglobulins"/>
    <property type="match status" value="1"/>
</dbReference>
<proteinExistence type="predicted"/>
<gene>
    <name evidence="1" type="primary">Dscam2_0</name>
    <name evidence="1" type="ORF">Bhyg_06819</name>
</gene>
<sequence length="68" mass="7853">MIVNQRYDPEVQNPGGFIGGNVLIKCNIPSFVKDYVTVTSWLQQPSFNIYPSIDSDDFEYFTRDDSNR</sequence>
<accession>A0A9Q0N398</accession>
<reference evidence="1" key="1">
    <citation type="submission" date="2022-07" db="EMBL/GenBank/DDBJ databases">
        <authorList>
            <person name="Trinca V."/>
            <person name="Uliana J.V.C."/>
            <person name="Torres T.T."/>
            <person name="Ward R.J."/>
            <person name="Monesi N."/>
        </authorList>
    </citation>
    <scope>NUCLEOTIDE SEQUENCE</scope>
    <source>
        <strain evidence="1">HSMRA1968</strain>
        <tissue evidence="1">Whole embryos</tissue>
    </source>
</reference>
<keyword evidence="2" id="KW-1185">Reference proteome</keyword>
<dbReference type="OrthoDB" id="5969272at2759"/>
<dbReference type="EMBL" id="WJQU01000002">
    <property type="protein sequence ID" value="KAJ6641874.1"/>
    <property type="molecule type" value="Genomic_DNA"/>
</dbReference>